<dbReference type="Proteomes" id="UP000521872">
    <property type="component" value="Unassembled WGS sequence"/>
</dbReference>
<evidence type="ECO:0000313" key="2">
    <source>
        <dbReference type="EMBL" id="KAF4622395.1"/>
    </source>
</evidence>
<dbReference type="EMBL" id="JAACJL010000002">
    <property type="protein sequence ID" value="KAF4622395.1"/>
    <property type="molecule type" value="Genomic_DNA"/>
</dbReference>
<organism evidence="2 3">
    <name type="scientific">Agrocybe pediades</name>
    <dbReference type="NCBI Taxonomy" id="84607"/>
    <lineage>
        <taxon>Eukaryota</taxon>
        <taxon>Fungi</taxon>
        <taxon>Dikarya</taxon>
        <taxon>Basidiomycota</taxon>
        <taxon>Agaricomycotina</taxon>
        <taxon>Agaricomycetes</taxon>
        <taxon>Agaricomycetidae</taxon>
        <taxon>Agaricales</taxon>
        <taxon>Agaricineae</taxon>
        <taxon>Strophariaceae</taxon>
        <taxon>Agrocybe</taxon>
    </lineage>
</organism>
<dbReference type="InterPro" id="IPR010730">
    <property type="entry name" value="HET"/>
</dbReference>
<keyword evidence="3" id="KW-1185">Reference proteome</keyword>
<comment type="caution">
    <text evidence="2">The sequence shown here is derived from an EMBL/GenBank/DDBJ whole genome shotgun (WGS) entry which is preliminary data.</text>
</comment>
<sequence>MSSGELTHSVDKAAKPHITCAACRNVISALQDDLGARVPRKSPSPVVAQYLVPALQISALDGCHLCSIISQALCPAHRRSDVLISSQSTVVVRIGHYINDTALGFLSVKLLDSTGKKVDDASIAVVSKPSPGYPTHPLEASWSISTGSGATLNQAKDWLGCCLDTHLLCRKVAHTPVSSNELPFPSYLVRVGKDSVRLCSTKDLNGRLDYLTLSYRWGETRTFTLTLKNMKDLLVNIVEDKLPKTLRDAVHITRRLGYEFIWIDSLCIIQDSKEHWQTESAIMGDIYRGSVCTIAALGAKDCGTGCFTERNPLCFQHFIFEYGEGKTAYITPELETTSLYSTGYGSTVEPLHERAWVVQERMLSPRTLFFGTYDVHWECVEKEASTRQPEMISEVPSPKYALHKACSLEVTGKFDDSYKLFWKWWSRIITQYSPCGLTYRTDKLVALHGLLTLVESKTGLTNVAGLWKEYIFPELLWYVHRPTPRPPSGNEYQAPSWAWTSLNTEVNVGIKDFSYDFHWKIELLNAIVNKVSENGQLAGGYLHVRGPVMKVRWEDVGQVYKVRWGDRDKVFVWNTPDDGVSYLPDFLPEPDQELTALLVVHATSENAWMYMGFVLEKSTSGDGDADTWIRVGSFRQYQWNGSETEFFQEGRFEVRDLMIL</sequence>
<dbReference type="AlphaFoldDB" id="A0A8H4VW01"/>
<dbReference type="PANTHER" id="PTHR33112">
    <property type="entry name" value="DOMAIN PROTEIN, PUTATIVE-RELATED"/>
    <property type="match status" value="1"/>
</dbReference>
<evidence type="ECO:0000313" key="3">
    <source>
        <dbReference type="Proteomes" id="UP000521872"/>
    </source>
</evidence>
<reference evidence="2 3" key="1">
    <citation type="submission" date="2019-12" db="EMBL/GenBank/DDBJ databases">
        <authorList>
            <person name="Floudas D."/>
            <person name="Bentzer J."/>
            <person name="Ahren D."/>
            <person name="Johansson T."/>
            <person name="Persson P."/>
            <person name="Tunlid A."/>
        </authorList>
    </citation>
    <scope>NUCLEOTIDE SEQUENCE [LARGE SCALE GENOMIC DNA]</scope>
    <source>
        <strain evidence="2 3">CBS 102.39</strain>
    </source>
</reference>
<accession>A0A8H4VW01</accession>
<proteinExistence type="predicted"/>
<protein>
    <recommendedName>
        <fullName evidence="1">Heterokaryon incompatibility domain-containing protein</fullName>
    </recommendedName>
</protein>
<feature type="domain" description="Heterokaryon incompatibility" evidence="1">
    <location>
        <begin position="210"/>
        <end position="360"/>
    </location>
</feature>
<evidence type="ECO:0000259" key="1">
    <source>
        <dbReference type="Pfam" id="PF06985"/>
    </source>
</evidence>
<dbReference type="PANTHER" id="PTHR33112:SF8">
    <property type="entry name" value="HETEROKARYON INCOMPATIBILITY DOMAIN-CONTAINING PROTEIN"/>
    <property type="match status" value="1"/>
</dbReference>
<dbReference type="Pfam" id="PF06985">
    <property type="entry name" value="HET"/>
    <property type="match status" value="1"/>
</dbReference>
<name>A0A8H4VW01_9AGAR</name>
<gene>
    <name evidence="2" type="ORF">D9613_009146</name>
</gene>